<protein>
    <recommendedName>
        <fullName evidence="3">Phage protein</fullName>
    </recommendedName>
</protein>
<reference evidence="1 2" key="1">
    <citation type="submission" date="2021-02" db="EMBL/GenBank/DDBJ databases">
        <title>FDA dAtabase for Regulatory Grade micrObial Sequences (FDA-ARGOS): Supporting development and validation of Infectious Disease Dx tests.</title>
        <authorList>
            <person name="Sproer C."/>
            <person name="Gronow S."/>
            <person name="Severitt S."/>
            <person name="Schroder I."/>
            <person name="Tallon L."/>
            <person name="Sadzewicz L."/>
            <person name="Zhao X."/>
            <person name="Boylan J."/>
            <person name="Ott S."/>
            <person name="Bowen H."/>
            <person name="Vavikolanu K."/>
            <person name="Mehta A."/>
            <person name="Aluvathingal J."/>
            <person name="Nadendla S."/>
            <person name="Lowell S."/>
            <person name="Myers T."/>
            <person name="Yan Y."/>
            <person name="Sichtig H."/>
        </authorList>
    </citation>
    <scope>NUCLEOTIDE SEQUENCE [LARGE SCALE GENOMIC DNA]</scope>
    <source>
        <strain evidence="1 2">FDAARGOS_1207</strain>
    </source>
</reference>
<gene>
    <name evidence="1" type="ORF">I6J37_00190</name>
</gene>
<proteinExistence type="predicted"/>
<sequence>MKEVKKVIHYYYDKAGNRRPLDVQINEGYDLMVESHFIDSFLKENPHLRNNFYALVDGIEFKLD</sequence>
<keyword evidence="2" id="KW-1185">Reference proteome</keyword>
<evidence type="ECO:0000313" key="1">
    <source>
        <dbReference type="EMBL" id="QRO85160.1"/>
    </source>
</evidence>
<dbReference type="EMBL" id="CP069486">
    <property type="protein sequence ID" value="QRO85160.1"/>
    <property type="molecule type" value="Genomic_DNA"/>
</dbReference>
<evidence type="ECO:0000313" key="2">
    <source>
        <dbReference type="Proteomes" id="UP000627155"/>
    </source>
</evidence>
<name>A0ABX7HEW1_9STAP</name>
<dbReference type="RefSeq" id="WP_103322269.1">
    <property type="nucleotide sequence ID" value="NZ_CP069486.1"/>
</dbReference>
<dbReference type="Proteomes" id="UP000627155">
    <property type="component" value="Chromosome"/>
</dbReference>
<evidence type="ECO:0008006" key="3">
    <source>
        <dbReference type="Google" id="ProtNLM"/>
    </source>
</evidence>
<accession>A0ABX7HEW1</accession>
<organism evidence="1 2">
    <name type="scientific">Mammaliicoccus vitulinus</name>
    <dbReference type="NCBI Taxonomy" id="71237"/>
    <lineage>
        <taxon>Bacteria</taxon>
        <taxon>Bacillati</taxon>
        <taxon>Bacillota</taxon>
        <taxon>Bacilli</taxon>
        <taxon>Bacillales</taxon>
        <taxon>Staphylococcaceae</taxon>
        <taxon>Mammaliicoccus</taxon>
    </lineage>
</organism>